<evidence type="ECO:0000256" key="1">
    <source>
        <dbReference type="SAM" id="Phobius"/>
    </source>
</evidence>
<protein>
    <submittedName>
        <fullName evidence="2">DUF4845 domain-containing protein</fullName>
    </submittedName>
</protein>
<name>A0ABS6VMN1_9GAMM</name>
<keyword evidence="1" id="KW-0472">Membrane</keyword>
<reference evidence="2" key="1">
    <citation type="submission" date="2021-07" db="EMBL/GenBank/DDBJ databases">
        <title>Zhongshania sp. CAU 1632 isolated from seawater.</title>
        <authorList>
            <person name="Kim W."/>
        </authorList>
    </citation>
    <scope>NUCLEOTIDE SEQUENCE</scope>
    <source>
        <strain evidence="2">CAU 1632</strain>
    </source>
</reference>
<dbReference type="Pfam" id="PF16137">
    <property type="entry name" value="DUF4845"/>
    <property type="match status" value="1"/>
</dbReference>
<dbReference type="InterPro" id="IPR032314">
    <property type="entry name" value="DUF4845"/>
</dbReference>
<evidence type="ECO:0000313" key="3">
    <source>
        <dbReference type="Proteomes" id="UP001166291"/>
    </source>
</evidence>
<organism evidence="2 3">
    <name type="scientific">Zhongshania aquimaris</name>
    <dbReference type="NCBI Taxonomy" id="2857107"/>
    <lineage>
        <taxon>Bacteria</taxon>
        <taxon>Pseudomonadati</taxon>
        <taxon>Pseudomonadota</taxon>
        <taxon>Gammaproteobacteria</taxon>
        <taxon>Cellvibrionales</taxon>
        <taxon>Spongiibacteraceae</taxon>
        <taxon>Zhongshania</taxon>
    </lineage>
</organism>
<gene>
    <name evidence="2" type="ORF">KXJ70_02220</name>
</gene>
<evidence type="ECO:0000313" key="2">
    <source>
        <dbReference type="EMBL" id="MBW2939574.1"/>
    </source>
</evidence>
<keyword evidence="3" id="KW-1185">Reference proteome</keyword>
<dbReference type="EMBL" id="JAHWDQ010000001">
    <property type="protein sequence ID" value="MBW2939574.1"/>
    <property type="molecule type" value="Genomic_DNA"/>
</dbReference>
<sequence>MRKKQVGMGMISAFLVLGSVIIFATIAVKLMPIYVDYWTLTRIINDVVTEDRDEDPTPAGIRRDLSSRFITNRVEAISLRDIKIGNDKKGVVIDARYEKRTPIMFNIDAVVRFDEALFVVPRS</sequence>
<dbReference type="Proteomes" id="UP001166291">
    <property type="component" value="Unassembled WGS sequence"/>
</dbReference>
<comment type="caution">
    <text evidence="2">The sequence shown here is derived from an EMBL/GenBank/DDBJ whole genome shotgun (WGS) entry which is preliminary data.</text>
</comment>
<feature type="transmembrane region" description="Helical" evidence="1">
    <location>
        <begin position="12"/>
        <end position="35"/>
    </location>
</feature>
<keyword evidence="1" id="KW-1133">Transmembrane helix</keyword>
<dbReference type="RefSeq" id="WP_219041823.1">
    <property type="nucleotide sequence ID" value="NZ_JAHWDQ010000001.1"/>
</dbReference>
<keyword evidence="1" id="KW-0812">Transmembrane</keyword>
<proteinExistence type="predicted"/>
<accession>A0ABS6VMN1</accession>